<feature type="coiled-coil region" evidence="1">
    <location>
        <begin position="156"/>
        <end position="211"/>
    </location>
</feature>
<feature type="domain" description="EAL" evidence="4">
    <location>
        <begin position="381"/>
        <end position="635"/>
    </location>
</feature>
<dbReference type="Gene3D" id="3.30.70.270">
    <property type="match status" value="1"/>
</dbReference>
<evidence type="ECO:0000256" key="2">
    <source>
        <dbReference type="SAM" id="MobiDB-lite"/>
    </source>
</evidence>
<feature type="domain" description="PAC" evidence="3">
    <location>
        <begin position="116"/>
        <end position="168"/>
    </location>
</feature>
<dbReference type="Pfam" id="PF13188">
    <property type="entry name" value="PAS_8"/>
    <property type="match status" value="1"/>
</dbReference>
<keyword evidence="1" id="KW-0175">Coiled coil</keyword>
<evidence type="ECO:0000313" key="6">
    <source>
        <dbReference type="EMBL" id="PPE70052.1"/>
    </source>
</evidence>
<dbReference type="PANTHER" id="PTHR44757:SF2">
    <property type="entry name" value="BIOFILM ARCHITECTURE MAINTENANCE PROTEIN MBAA"/>
    <property type="match status" value="1"/>
</dbReference>
<proteinExistence type="predicted"/>
<keyword evidence="7" id="KW-1185">Reference proteome</keyword>
<dbReference type="Pfam" id="PF00990">
    <property type="entry name" value="GGDEF"/>
    <property type="match status" value="1"/>
</dbReference>
<dbReference type="Gene3D" id="3.30.450.20">
    <property type="entry name" value="PAS domain"/>
    <property type="match status" value="1"/>
</dbReference>
<dbReference type="InterPro" id="IPR052155">
    <property type="entry name" value="Biofilm_reg_signaling"/>
</dbReference>
<dbReference type="InterPro" id="IPR000160">
    <property type="entry name" value="GGDEF_dom"/>
</dbReference>
<dbReference type="SMART" id="SM00267">
    <property type="entry name" value="GGDEF"/>
    <property type="match status" value="1"/>
</dbReference>
<dbReference type="InterPro" id="IPR043128">
    <property type="entry name" value="Rev_trsase/Diguanyl_cyclase"/>
</dbReference>
<dbReference type="FunFam" id="3.20.20.450:FF:000001">
    <property type="entry name" value="Cyclic di-GMP phosphodiesterase yahA"/>
    <property type="match status" value="1"/>
</dbReference>
<dbReference type="EMBL" id="PSNY01000008">
    <property type="protein sequence ID" value="PPE70052.1"/>
    <property type="molecule type" value="Genomic_DNA"/>
</dbReference>
<dbReference type="Proteomes" id="UP000239406">
    <property type="component" value="Unassembled WGS sequence"/>
</dbReference>
<comment type="caution">
    <text evidence="6">The sequence shown here is derived from an EMBL/GenBank/DDBJ whole genome shotgun (WGS) entry which is preliminary data.</text>
</comment>
<evidence type="ECO:0000259" key="5">
    <source>
        <dbReference type="PROSITE" id="PS50887"/>
    </source>
</evidence>
<organism evidence="6 7">
    <name type="scientific">Caldimonas thermodepolymerans</name>
    <dbReference type="NCBI Taxonomy" id="215580"/>
    <lineage>
        <taxon>Bacteria</taxon>
        <taxon>Pseudomonadati</taxon>
        <taxon>Pseudomonadota</taxon>
        <taxon>Betaproteobacteria</taxon>
        <taxon>Burkholderiales</taxon>
        <taxon>Sphaerotilaceae</taxon>
        <taxon>Caldimonas</taxon>
    </lineage>
</organism>
<dbReference type="InterPro" id="IPR029787">
    <property type="entry name" value="Nucleotide_cyclase"/>
</dbReference>
<dbReference type="InterPro" id="IPR035919">
    <property type="entry name" value="EAL_sf"/>
</dbReference>
<dbReference type="Pfam" id="PF00563">
    <property type="entry name" value="EAL"/>
    <property type="match status" value="1"/>
</dbReference>
<feature type="region of interest" description="Disordered" evidence="2">
    <location>
        <begin position="1"/>
        <end position="20"/>
    </location>
</feature>
<reference evidence="6 7" key="1">
    <citation type="submission" date="2018-02" db="EMBL/GenBank/DDBJ databases">
        <title>Reclassifiation of [Polyangium] brachysporum DSM 7029 as Guopingzhaonella breviflexa gen. nov., sp. nov., a member of the family Comamonadaceae.</title>
        <authorList>
            <person name="Tang B."/>
        </authorList>
    </citation>
    <scope>NUCLEOTIDE SEQUENCE [LARGE SCALE GENOMIC DNA]</scope>
    <source>
        <strain evidence="6 7">DSM 15344</strain>
    </source>
</reference>
<dbReference type="SMART" id="SM00052">
    <property type="entry name" value="EAL"/>
    <property type="match status" value="1"/>
</dbReference>
<dbReference type="PROSITE" id="PS50113">
    <property type="entry name" value="PAC"/>
    <property type="match status" value="1"/>
</dbReference>
<dbReference type="SUPFAM" id="SSF141868">
    <property type="entry name" value="EAL domain-like"/>
    <property type="match status" value="1"/>
</dbReference>
<name>A0A2S5T529_9BURK</name>
<evidence type="ECO:0000259" key="4">
    <source>
        <dbReference type="PROSITE" id="PS50883"/>
    </source>
</evidence>
<accession>A0A2S5T529</accession>
<dbReference type="SUPFAM" id="SSF55073">
    <property type="entry name" value="Nucleotide cyclase"/>
    <property type="match status" value="1"/>
</dbReference>
<feature type="domain" description="GGDEF" evidence="5">
    <location>
        <begin position="239"/>
        <end position="372"/>
    </location>
</feature>
<protein>
    <submittedName>
        <fullName evidence="6">GGDEF domain-containing protein</fullName>
    </submittedName>
</protein>
<dbReference type="AlphaFoldDB" id="A0A2S5T529"/>
<dbReference type="NCBIfam" id="TIGR00229">
    <property type="entry name" value="sensory_box"/>
    <property type="match status" value="1"/>
</dbReference>
<dbReference type="InterPro" id="IPR000700">
    <property type="entry name" value="PAS-assoc_C"/>
</dbReference>
<dbReference type="SUPFAM" id="SSF55785">
    <property type="entry name" value="PYP-like sensor domain (PAS domain)"/>
    <property type="match status" value="1"/>
</dbReference>
<dbReference type="PANTHER" id="PTHR44757">
    <property type="entry name" value="DIGUANYLATE CYCLASE DGCP"/>
    <property type="match status" value="1"/>
</dbReference>
<evidence type="ECO:0000256" key="1">
    <source>
        <dbReference type="SAM" id="Coils"/>
    </source>
</evidence>
<dbReference type="NCBIfam" id="TIGR00254">
    <property type="entry name" value="GGDEF"/>
    <property type="match status" value="1"/>
</dbReference>
<gene>
    <name evidence="6" type="ORF">C1702_09360</name>
</gene>
<dbReference type="Gene3D" id="3.20.20.450">
    <property type="entry name" value="EAL domain"/>
    <property type="match status" value="1"/>
</dbReference>
<dbReference type="InterPro" id="IPR035965">
    <property type="entry name" value="PAS-like_dom_sf"/>
</dbReference>
<sequence>MPQARRLLHNRAQSCWPMSTDPPRLPQSFPPAEAQGGAALQQTLLEYQAIFDHAPVGVAVTRGRRIQRANRRFEQMFGWPRGALTDRTGESVWTTPEDYAEIGRLAARTLARGQPFEVERPMRRRDGSTFWARVRAMPIDPAHPRDGPTVWIIEDISAYRQALDALQRAQRELEQRVQERTEALSLAYAQLRREIEERESAESQVRHLAEHDPLTGLPNRRQLELRLAEALREAAARGRGVAVVFMNLERFKTINDSLGHVAGDRLLQQVARRIRQCVPARDTVARLGGDEFVLVLPDIAGAEDVAPVAARVADEVARPYEVDAQELRVTPTLGISLYPDHGDTPELLLAQAAAAMYQARAEGRRGYQFFSGRTDASSSQRLRLENDLHRAIERGELVLHYQPRYELATGALCACEALLRWQHPQRGEVSPTEFVPLAEESGLIAPIGAWVLREACRQLQRWQAQGLDVRPVSVNLSARQFRHQELLSMVHAVLDETGVAPHLLELEITETTLMHNTGETLSILGQLHALGIRISVDDFGTGYSSLAYLKRFPVDMLKIDRSFVHDLCTDDDDAIIVSAIIGLARSLQLRVVAEGVETPEQVDFLKQRGCDEAQGFLFGVPLPAGRFGALLGRPA</sequence>
<dbReference type="PROSITE" id="PS50887">
    <property type="entry name" value="GGDEF"/>
    <property type="match status" value="1"/>
</dbReference>
<dbReference type="CDD" id="cd00130">
    <property type="entry name" value="PAS"/>
    <property type="match status" value="1"/>
</dbReference>
<dbReference type="CDD" id="cd01949">
    <property type="entry name" value="GGDEF"/>
    <property type="match status" value="1"/>
</dbReference>
<dbReference type="InterPro" id="IPR000014">
    <property type="entry name" value="PAS"/>
</dbReference>
<dbReference type="PROSITE" id="PS50883">
    <property type="entry name" value="EAL"/>
    <property type="match status" value="1"/>
</dbReference>
<evidence type="ECO:0000313" key="7">
    <source>
        <dbReference type="Proteomes" id="UP000239406"/>
    </source>
</evidence>
<evidence type="ECO:0000259" key="3">
    <source>
        <dbReference type="PROSITE" id="PS50113"/>
    </source>
</evidence>
<dbReference type="CDD" id="cd01948">
    <property type="entry name" value="EAL"/>
    <property type="match status" value="1"/>
</dbReference>
<dbReference type="InterPro" id="IPR001633">
    <property type="entry name" value="EAL_dom"/>
</dbReference>